<dbReference type="PANTHER" id="PTHR30572">
    <property type="entry name" value="MEMBRANE COMPONENT OF TRANSPORTER-RELATED"/>
    <property type="match status" value="1"/>
</dbReference>
<name>A0A372NVM5_9SPHI</name>
<dbReference type="InterPro" id="IPR050250">
    <property type="entry name" value="Macrolide_Exporter_MacB"/>
</dbReference>
<accession>A0A372NVM5</accession>
<protein>
    <submittedName>
        <fullName evidence="9">ABC transporter permease</fullName>
    </submittedName>
</protein>
<evidence type="ECO:0000256" key="6">
    <source>
        <dbReference type="SAM" id="Phobius"/>
    </source>
</evidence>
<proteinExistence type="predicted"/>
<comment type="subcellular location">
    <subcellularLocation>
        <location evidence="1">Cell membrane</location>
        <topology evidence="1">Multi-pass membrane protein</topology>
    </subcellularLocation>
</comment>
<feature type="domain" description="MacB-like periplasmic core" evidence="8">
    <location>
        <begin position="20"/>
        <end position="238"/>
    </location>
</feature>
<dbReference type="Proteomes" id="UP000264217">
    <property type="component" value="Unassembled WGS sequence"/>
</dbReference>
<dbReference type="PANTHER" id="PTHR30572:SF18">
    <property type="entry name" value="ABC-TYPE MACROLIDE FAMILY EXPORT SYSTEM PERMEASE COMPONENT 2"/>
    <property type="match status" value="1"/>
</dbReference>
<sequence length="797" mass="89138">MFKNYLKIALRGLWRNKGFTFINLFGLTIGLCSCLLIGVYIVHELNYDNMQTKGNRIVRMIMEYKFGDKGEAKKGNYTSVKVAPTFQRNFPEVESTVRMTNASLIVNYNDKLLNEKSFMFADSSFFKIFSFDLIKGDKKTALNQSHKVIVTASTAKRYFGNDAPIGKALKVGNDSIPYQVSGVMADCPSNSQIKFDFLASFSSLNLTKWENSYWNANYTTFLLLKDERSIATLEAKIKPFMDKEMAGEGASINFSLEPFKSIHLHSPFDGFEPNNNIKYIYVLEAIALLILVIGCFTYVNLNTARSMERAKEVGVRKVIGAGKNQLFWQFIGESVIICVIAVIISFCAAIALLPAFNNLTDRQLPVEAFFTTPFIVGTIAVVFAVSFFAGLYPALVLTNFQPVKVLKGAFKNTTSGQFTRKALIVFQFSVSVILIASTVIIQKQLAYIRNKNLGYERERVVVLPFENRMDEKLSVIRNEFKADRNVLNVSRCVNSPVNIVGGYSMRNDVMPESQQIAVTANPIDEEYVKATGLHIVAGTDLTQQDVKDVTNEDRSKNIYHFVINEAAARELGWTPEQAVGKKMYLDSQRPGYVKAVVRDFNFESLHSTIKPVVLFPEGWGNRILVKISGQDIPQTIAHLQATWKELVPFRPFEYRFMDDDFNKLYKSELRLGSALNVFAGIAIALACMGLFGLSAYMAKQRIKEIGIRKVLGASITNITATLSVSFIKLVLVSIVISLPIAWYATGLWLQGFAYRANVNVFTFILSGASVVLIAIITVSFQSIKAALVNPVKSLKNE</sequence>
<evidence type="ECO:0000259" key="8">
    <source>
        <dbReference type="Pfam" id="PF12704"/>
    </source>
</evidence>
<feature type="transmembrane region" description="Helical" evidence="6">
    <location>
        <begin position="677"/>
        <end position="698"/>
    </location>
</feature>
<feature type="domain" description="ABC3 transporter permease C-terminal" evidence="7">
    <location>
        <begin position="286"/>
        <end position="402"/>
    </location>
</feature>
<dbReference type="EMBL" id="QWDC01000001">
    <property type="protein sequence ID" value="RFZ94193.1"/>
    <property type="molecule type" value="Genomic_DNA"/>
</dbReference>
<feature type="domain" description="ABC3 transporter permease C-terminal" evidence="7">
    <location>
        <begin position="676"/>
        <end position="786"/>
    </location>
</feature>
<feature type="transmembrane region" description="Helical" evidence="6">
    <location>
        <begin position="710"/>
        <end position="740"/>
    </location>
</feature>
<evidence type="ECO:0000313" key="10">
    <source>
        <dbReference type="Proteomes" id="UP000264217"/>
    </source>
</evidence>
<dbReference type="PROSITE" id="PS51257">
    <property type="entry name" value="PROKAR_LIPOPROTEIN"/>
    <property type="match status" value="1"/>
</dbReference>
<dbReference type="Pfam" id="PF02687">
    <property type="entry name" value="FtsX"/>
    <property type="match status" value="2"/>
</dbReference>
<feature type="transmembrane region" description="Helical" evidence="6">
    <location>
        <begin position="21"/>
        <end position="42"/>
    </location>
</feature>
<feature type="transmembrane region" description="Helical" evidence="6">
    <location>
        <begin position="760"/>
        <end position="780"/>
    </location>
</feature>
<keyword evidence="2" id="KW-1003">Cell membrane</keyword>
<reference evidence="9 10" key="1">
    <citation type="submission" date="2018-08" db="EMBL/GenBank/DDBJ databases">
        <title>Mucilaginibacter sp. MYSH2.</title>
        <authorList>
            <person name="Seo T."/>
        </authorList>
    </citation>
    <scope>NUCLEOTIDE SEQUENCE [LARGE SCALE GENOMIC DNA]</scope>
    <source>
        <strain evidence="9 10">MYSH2</strain>
    </source>
</reference>
<dbReference type="RefSeq" id="WP_117389758.1">
    <property type="nucleotide sequence ID" value="NZ_QWDC01000001.1"/>
</dbReference>
<feature type="transmembrane region" description="Helical" evidence="6">
    <location>
        <begin position="374"/>
        <end position="400"/>
    </location>
</feature>
<evidence type="ECO:0000313" key="9">
    <source>
        <dbReference type="EMBL" id="RFZ94193.1"/>
    </source>
</evidence>
<dbReference type="InterPro" id="IPR003838">
    <property type="entry name" value="ABC3_permease_C"/>
</dbReference>
<keyword evidence="10" id="KW-1185">Reference proteome</keyword>
<feature type="transmembrane region" description="Helical" evidence="6">
    <location>
        <begin position="421"/>
        <end position="441"/>
    </location>
</feature>
<dbReference type="Pfam" id="PF12704">
    <property type="entry name" value="MacB_PCD"/>
    <property type="match status" value="1"/>
</dbReference>
<organism evidence="9 10">
    <name type="scientific">Mucilaginibacter conchicola</name>
    <dbReference type="NCBI Taxonomy" id="2303333"/>
    <lineage>
        <taxon>Bacteria</taxon>
        <taxon>Pseudomonadati</taxon>
        <taxon>Bacteroidota</taxon>
        <taxon>Sphingobacteriia</taxon>
        <taxon>Sphingobacteriales</taxon>
        <taxon>Sphingobacteriaceae</taxon>
        <taxon>Mucilaginibacter</taxon>
    </lineage>
</organism>
<evidence type="ECO:0000256" key="3">
    <source>
        <dbReference type="ARBA" id="ARBA00022692"/>
    </source>
</evidence>
<keyword evidence="3 6" id="KW-0812">Transmembrane</keyword>
<comment type="caution">
    <text evidence="9">The sequence shown here is derived from an EMBL/GenBank/DDBJ whole genome shotgun (WGS) entry which is preliminary data.</text>
</comment>
<gene>
    <name evidence="9" type="ORF">D0C36_01145</name>
</gene>
<dbReference type="GO" id="GO:0022857">
    <property type="term" value="F:transmembrane transporter activity"/>
    <property type="evidence" value="ECO:0007669"/>
    <property type="project" value="TreeGrafter"/>
</dbReference>
<keyword evidence="5 6" id="KW-0472">Membrane</keyword>
<dbReference type="GO" id="GO:0005886">
    <property type="term" value="C:plasma membrane"/>
    <property type="evidence" value="ECO:0007669"/>
    <property type="project" value="UniProtKB-SubCell"/>
</dbReference>
<feature type="transmembrane region" description="Helical" evidence="6">
    <location>
        <begin position="326"/>
        <end position="354"/>
    </location>
</feature>
<evidence type="ECO:0000256" key="1">
    <source>
        <dbReference type="ARBA" id="ARBA00004651"/>
    </source>
</evidence>
<keyword evidence="4 6" id="KW-1133">Transmembrane helix</keyword>
<evidence type="ECO:0000259" key="7">
    <source>
        <dbReference type="Pfam" id="PF02687"/>
    </source>
</evidence>
<dbReference type="OrthoDB" id="1451596at2"/>
<evidence type="ECO:0000256" key="5">
    <source>
        <dbReference type="ARBA" id="ARBA00023136"/>
    </source>
</evidence>
<dbReference type="AlphaFoldDB" id="A0A372NVM5"/>
<dbReference type="InterPro" id="IPR025857">
    <property type="entry name" value="MacB_PCD"/>
</dbReference>
<evidence type="ECO:0000256" key="2">
    <source>
        <dbReference type="ARBA" id="ARBA00022475"/>
    </source>
</evidence>
<evidence type="ECO:0000256" key="4">
    <source>
        <dbReference type="ARBA" id="ARBA00022989"/>
    </source>
</evidence>
<feature type="transmembrane region" description="Helical" evidence="6">
    <location>
        <begin position="279"/>
        <end position="301"/>
    </location>
</feature>